<dbReference type="SUPFAM" id="SSF53335">
    <property type="entry name" value="S-adenosyl-L-methionine-dependent methyltransferases"/>
    <property type="match status" value="1"/>
</dbReference>
<dbReference type="PANTHER" id="PTHR11061:SF30">
    <property type="entry name" value="TRNA (URACIL(54)-C(5))-METHYLTRANSFERASE"/>
    <property type="match status" value="1"/>
</dbReference>
<dbReference type="Gene3D" id="2.40.50.140">
    <property type="entry name" value="Nucleic acid-binding proteins"/>
    <property type="match status" value="1"/>
</dbReference>
<dbReference type="NCBIfam" id="TIGR00479">
    <property type="entry name" value="rumA"/>
    <property type="match status" value="1"/>
</dbReference>
<feature type="domain" description="TRAM" evidence="6">
    <location>
        <begin position="7"/>
        <end position="65"/>
    </location>
</feature>
<keyword evidence="3 4" id="KW-0949">S-adenosyl-L-methionine</keyword>
<keyword evidence="2 4" id="KW-0808">Transferase</keyword>
<dbReference type="InterPro" id="IPR029063">
    <property type="entry name" value="SAM-dependent_MTases_sf"/>
</dbReference>
<reference evidence="7 8" key="1">
    <citation type="journal article" date="2018" name="Environ. Microbiol.">
        <title>Novel energy conservation strategies and behaviour of Pelotomaculum schinkii driving syntrophic propionate catabolism.</title>
        <authorList>
            <person name="Hidalgo-Ahumada C.A.P."/>
            <person name="Nobu M.K."/>
            <person name="Narihiro T."/>
            <person name="Tamaki H."/>
            <person name="Liu W.T."/>
            <person name="Kamagata Y."/>
            <person name="Stams A.J.M."/>
            <person name="Imachi H."/>
            <person name="Sousa D.Z."/>
        </authorList>
    </citation>
    <scope>NUCLEOTIDE SEQUENCE [LARGE SCALE GENOMIC DNA]</scope>
    <source>
        <strain evidence="7 8">MGP</strain>
    </source>
</reference>
<sequence>MEKERTPLKKAERIQMKINGLTHAGEGVGRCSGLAVFVPGTVPGDTVLAKVVDIKKNYARGRLLEIIEKSPARRQPECSHYTACGGCRLQHVDYREQLRLKTRLVRDSLVRIAGLAEVNILETAGMDYPWHYRNKASFHVEECDGEYELGFYEEGSHKLAGFFKEGDCSKPGCLLVDRDLNEAAAIIEKLLNKHGDTAYNKKQQSLFFRQVVLRKAFYNGEIMAVLVTGSGQWLREKAFVDELLSLYPGLTSVVRNINDKPSGAVLGRQNICLAGRDYIVDRLGQLNFRISPSSFYQVNPAQTVVLYEKALEYAALTGVETVVDAYSGVGTIALFLAGHAKKVYGLEAVPQAGEDARRNAVLNKINNVEFQLGEVEKRLPALAAQGLRPDVVVLDPPRSGCKRKALDTVAEMRTPLVVYVSCDPGTMARDICYLVQNGYQVNEVQPVDMFPWTVHVECVVLMSRVTKG</sequence>
<dbReference type="EMBL" id="QFFZ01000021">
    <property type="protein sequence ID" value="TEB10813.1"/>
    <property type="molecule type" value="Genomic_DNA"/>
</dbReference>
<evidence type="ECO:0000256" key="1">
    <source>
        <dbReference type="ARBA" id="ARBA00022603"/>
    </source>
</evidence>
<feature type="binding site" evidence="4">
    <location>
        <position position="395"/>
    </location>
    <ligand>
        <name>S-adenosyl-L-methionine</name>
        <dbReference type="ChEBI" id="CHEBI:59789"/>
    </ligand>
</feature>
<comment type="similarity">
    <text evidence="4">Belongs to the class I-like SAM-binding methyltransferase superfamily. RNA M5U methyltransferase family.</text>
</comment>
<dbReference type="PANTHER" id="PTHR11061">
    <property type="entry name" value="RNA M5U METHYLTRANSFERASE"/>
    <property type="match status" value="1"/>
</dbReference>
<dbReference type="InterPro" id="IPR030391">
    <property type="entry name" value="MeTrfase_TrmA_CS"/>
</dbReference>
<keyword evidence="1 4" id="KW-0489">Methyltransferase</keyword>
<keyword evidence="8" id="KW-1185">Reference proteome</keyword>
<dbReference type="PROSITE" id="PS51687">
    <property type="entry name" value="SAM_MT_RNA_M5U"/>
    <property type="match status" value="1"/>
</dbReference>
<proteinExistence type="inferred from homology"/>
<dbReference type="FunFam" id="2.40.50.140:FF:000097">
    <property type="entry name" value="23S rRNA (uracil(1939)-C(5))-methyltransferase RlmD"/>
    <property type="match status" value="1"/>
</dbReference>
<dbReference type="FunFam" id="3.40.50.150:FF:000009">
    <property type="entry name" value="23S rRNA (Uracil(1939)-C(5))-methyltransferase RlmD"/>
    <property type="match status" value="1"/>
</dbReference>
<dbReference type="InterPro" id="IPR002792">
    <property type="entry name" value="TRAM_dom"/>
</dbReference>
<dbReference type="GO" id="GO:0070475">
    <property type="term" value="P:rRNA base methylation"/>
    <property type="evidence" value="ECO:0007669"/>
    <property type="project" value="TreeGrafter"/>
</dbReference>
<dbReference type="SUPFAM" id="SSF50249">
    <property type="entry name" value="Nucleic acid-binding proteins"/>
    <property type="match status" value="1"/>
</dbReference>
<evidence type="ECO:0000256" key="5">
    <source>
        <dbReference type="PROSITE-ProRule" id="PRU10015"/>
    </source>
</evidence>
<dbReference type="InterPro" id="IPR012340">
    <property type="entry name" value="NA-bd_OB-fold"/>
</dbReference>
<evidence type="ECO:0000256" key="2">
    <source>
        <dbReference type="ARBA" id="ARBA00022679"/>
    </source>
</evidence>
<feature type="binding site" evidence="4">
    <location>
        <position position="297"/>
    </location>
    <ligand>
        <name>S-adenosyl-L-methionine</name>
        <dbReference type="ChEBI" id="CHEBI:59789"/>
    </ligand>
</feature>
<dbReference type="OrthoDB" id="9804590at2"/>
<dbReference type="InterPro" id="IPR010280">
    <property type="entry name" value="U5_MeTrfase_fam"/>
</dbReference>
<dbReference type="RefSeq" id="WP_134213966.1">
    <property type="nucleotide sequence ID" value="NZ_QFFZ01000021.1"/>
</dbReference>
<evidence type="ECO:0000256" key="4">
    <source>
        <dbReference type="PROSITE-ProRule" id="PRU01024"/>
    </source>
</evidence>
<organism evidence="7 8">
    <name type="scientific">Pelotomaculum propionicicum</name>
    <dbReference type="NCBI Taxonomy" id="258475"/>
    <lineage>
        <taxon>Bacteria</taxon>
        <taxon>Bacillati</taxon>
        <taxon>Bacillota</taxon>
        <taxon>Clostridia</taxon>
        <taxon>Eubacteriales</taxon>
        <taxon>Desulfotomaculaceae</taxon>
        <taxon>Pelotomaculum</taxon>
    </lineage>
</organism>
<evidence type="ECO:0000259" key="6">
    <source>
        <dbReference type="PROSITE" id="PS50926"/>
    </source>
</evidence>
<feature type="binding site" evidence="4">
    <location>
        <position position="326"/>
    </location>
    <ligand>
        <name>S-adenosyl-L-methionine</name>
        <dbReference type="ChEBI" id="CHEBI:59789"/>
    </ligand>
</feature>
<feature type="binding site" evidence="4">
    <location>
        <position position="347"/>
    </location>
    <ligand>
        <name>S-adenosyl-L-methionine</name>
        <dbReference type="ChEBI" id="CHEBI:59789"/>
    </ligand>
</feature>
<accession>A0A4Y7RPM7</accession>
<dbReference type="CDD" id="cd02440">
    <property type="entry name" value="AdoMet_MTases"/>
    <property type="match status" value="1"/>
</dbReference>
<evidence type="ECO:0000256" key="3">
    <source>
        <dbReference type="ARBA" id="ARBA00022691"/>
    </source>
</evidence>
<dbReference type="Proteomes" id="UP000297597">
    <property type="component" value="Unassembled WGS sequence"/>
</dbReference>
<feature type="active site" evidence="5">
    <location>
        <position position="422"/>
    </location>
</feature>
<dbReference type="Gene3D" id="2.40.50.1070">
    <property type="match status" value="1"/>
</dbReference>
<protein>
    <submittedName>
        <fullName evidence="7">23S rRNA (Uracil-C(5))-methyltransferase RlmCD</fullName>
        <ecNumber evidence="7">2.1.1.189</ecNumber>
    </submittedName>
</protein>
<dbReference type="InterPro" id="IPR030390">
    <property type="entry name" value="MeTrfase_TrmA_AS"/>
</dbReference>
<dbReference type="PROSITE" id="PS01231">
    <property type="entry name" value="TRMA_2"/>
    <property type="match status" value="1"/>
</dbReference>
<evidence type="ECO:0000313" key="7">
    <source>
        <dbReference type="EMBL" id="TEB10813.1"/>
    </source>
</evidence>
<gene>
    <name evidence="7" type="primary">rlmCD</name>
    <name evidence="7" type="ORF">Pmgp_02128</name>
</gene>
<dbReference type="EC" id="2.1.1.189" evidence="7"/>
<dbReference type="PROSITE" id="PS50926">
    <property type="entry name" value="TRAM"/>
    <property type="match status" value="1"/>
</dbReference>
<dbReference type="Pfam" id="PF05958">
    <property type="entry name" value="tRNA_U5-meth_tr"/>
    <property type="match status" value="1"/>
</dbReference>
<feature type="active site" description="Nucleophile" evidence="4">
    <location>
        <position position="422"/>
    </location>
</feature>
<evidence type="ECO:0000313" key="8">
    <source>
        <dbReference type="Proteomes" id="UP000297597"/>
    </source>
</evidence>
<name>A0A4Y7RPM7_9FIRM</name>
<dbReference type="Gene3D" id="3.40.50.150">
    <property type="entry name" value="Vaccinia Virus protein VP39"/>
    <property type="match status" value="1"/>
</dbReference>
<comment type="caution">
    <text evidence="7">The sequence shown here is derived from an EMBL/GenBank/DDBJ whole genome shotgun (WGS) entry which is preliminary data.</text>
</comment>
<dbReference type="Pfam" id="PF01938">
    <property type="entry name" value="TRAM"/>
    <property type="match status" value="1"/>
</dbReference>
<dbReference type="PROSITE" id="PS01230">
    <property type="entry name" value="TRMA_1"/>
    <property type="match status" value="1"/>
</dbReference>
<dbReference type="GO" id="GO:0070041">
    <property type="term" value="F:rRNA (uridine-C5-)-methyltransferase activity"/>
    <property type="evidence" value="ECO:0007669"/>
    <property type="project" value="UniProtKB-ARBA"/>
</dbReference>
<dbReference type="AlphaFoldDB" id="A0A4Y7RPM7"/>